<evidence type="ECO:0000256" key="8">
    <source>
        <dbReference type="SAM" id="SignalP"/>
    </source>
</evidence>
<evidence type="ECO:0000256" key="5">
    <source>
        <dbReference type="ARBA" id="ARBA00023295"/>
    </source>
</evidence>
<evidence type="ECO:0000313" key="10">
    <source>
        <dbReference type="EMBL" id="MCW0484534.1"/>
    </source>
</evidence>
<dbReference type="Gene3D" id="3.20.20.80">
    <property type="entry name" value="Glycosidases"/>
    <property type="match status" value="1"/>
</dbReference>
<dbReference type="EMBL" id="JAPAAF010000040">
    <property type="protein sequence ID" value="MCW0484534.1"/>
    <property type="molecule type" value="Genomic_DNA"/>
</dbReference>
<name>A0AA42C8C0_9BACT</name>
<evidence type="ECO:0000256" key="2">
    <source>
        <dbReference type="ARBA" id="ARBA00022801"/>
    </source>
</evidence>
<dbReference type="GO" id="GO:0005576">
    <property type="term" value="C:extracellular region"/>
    <property type="evidence" value="ECO:0007669"/>
    <property type="project" value="TreeGrafter"/>
</dbReference>
<dbReference type="PANTHER" id="PTHR31297">
    <property type="entry name" value="GLUCAN ENDO-1,6-BETA-GLUCOSIDASE B"/>
    <property type="match status" value="1"/>
</dbReference>
<protein>
    <submittedName>
        <fullName evidence="10">Glycoside hydrolase family 5 protein</fullName>
    </submittedName>
</protein>
<dbReference type="InterPro" id="IPR001547">
    <property type="entry name" value="Glyco_hydro_5"/>
</dbReference>
<comment type="caution">
    <text evidence="10">The sequence shown here is derived from an EMBL/GenBank/DDBJ whole genome shotgun (WGS) entry which is preliminary data.</text>
</comment>
<keyword evidence="11" id="KW-1185">Reference proteome</keyword>
<evidence type="ECO:0000259" key="9">
    <source>
        <dbReference type="Pfam" id="PF00150"/>
    </source>
</evidence>
<feature type="domain" description="Glycoside hydrolase family 5" evidence="9">
    <location>
        <begin position="51"/>
        <end position="343"/>
    </location>
</feature>
<dbReference type="InterPro" id="IPR050386">
    <property type="entry name" value="Glycosyl_hydrolase_5"/>
</dbReference>
<dbReference type="RefSeq" id="WP_282593126.1">
    <property type="nucleotide sequence ID" value="NZ_JAPAAF010000040.1"/>
</dbReference>
<accession>A0AA42C8C0</accession>
<dbReference type="GO" id="GO:0008422">
    <property type="term" value="F:beta-glucosidase activity"/>
    <property type="evidence" value="ECO:0007669"/>
    <property type="project" value="TreeGrafter"/>
</dbReference>
<keyword evidence="8" id="KW-0732">Signal</keyword>
<keyword evidence="2 7" id="KW-0378">Hydrolase</keyword>
<proteinExistence type="inferred from homology"/>
<evidence type="ECO:0000256" key="3">
    <source>
        <dbReference type="ARBA" id="ARBA00023001"/>
    </source>
</evidence>
<keyword evidence="4" id="KW-0119">Carbohydrate metabolism</keyword>
<sequence>MMIIKIKLLIFAVGLLMSMNVRAQLPTARELAKQMHVGWNLGNTLEAICGEDAWGGGRTSQTLIDSVKAAGFNTIRIPVAWFCHSDTITSEIDADWIARVKDVVDYCICDSLYVIINMHWDNGWLENRIDVANQPKVNERQYAYWTQIADYFKDYDEHLLFAGANEPNASDSVGMSILLSYYQTFVDAVRATGGNNSSRTLIIQGPETDMEKTCKLMNVMPKDKIDDRLMVEVHYYTPFQFCLMQKDADWGGVVYYWGKNNHSETEPDRNASWGEEGHIDSLFSEVRKKFVDKGIPVIIGEYGAFKRTLNSPSDQALNSASVEYFNKYVVKTAISNGLIPYYWDVPMGLFDRRTGKILDRGVLDAMMQGAKEIQEANTAYSFR</sequence>
<comment type="similarity">
    <text evidence="1 7">Belongs to the glycosyl hydrolase 5 (cellulase A) family.</text>
</comment>
<dbReference type="GO" id="GO:0009986">
    <property type="term" value="C:cell surface"/>
    <property type="evidence" value="ECO:0007669"/>
    <property type="project" value="TreeGrafter"/>
</dbReference>
<dbReference type="Proteomes" id="UP001163821">
    <property type="component" value="Unassembled WGS sequence"/>
</dbReference>
<reference evidence="10" key="1">
    <citation type="submission" date="2022-10" db="EMBL/GenBank/DDBJ databases">
        <title>Gaoshiqiia sediminis gen. nov., sp. nov., isolated from coastal sediment.</title>
        <authorList>
            <person name="Yu W.X."/>
            <person name="Mu D.S."/>
            <person name="Du J.Z."/>
            <person name="Liang Y.Q."/>
        </authorList>
    </citation>
    <scope>NUCLEOTIDE SEQUENCE</scope>
    <source>
        <strain evidence="10">A06</strain>
    </source>
</reference>
<dbReference type="GO" id="GO:0030245">
    <property type="term" value="P:cellulose catabolic process"/>
    <property type="evidence" value="ECO:0007669"/>
    <property type="project" value="UniProtKB-KW"/>
</dbReference>
<dbReference type="InterPro" id="IPR017853">
    <property type="entry name" value="GH"/>
</dbReference>
<feature type="signal peptide" evidence="8">
    <location>
        <begin position="1"/>
        <end position="23"/>
    </location>
</feature>
<dbReference type="Pfam" id="PF00150">
    <property type="entry name" value="Cellulase"/>
    <property type="match status" value="1"/>
</dbReference>
<evidence type="ECO:0000256" key="7">
    <source>
        <dbReference type="RuleBase" id="RU361153"/>
    </source>
</evidence>
<keyword evidence="3" id="KW-0136">Cellulose degradation</keyword>
<evidence type="ECO:0000256" key="4">
    <source>
        <dbReference type="ARBA" id="ARBA00023277"/>
    </source>
</evidence>
<dbReference type="SUPFAM" id="SSF51445">
    <property type="entry name" value="(Trans)glycosidases"/>
    <property type="match status" value="1"/>
</dbReference>
<gene>
    <name evidence="10" type="ORF">N2K84_17480</name>
</gene>
<keyword evidence="5 7" id="KW-0326">Glycosidase</keyword>
<organism evidence="10 11">
    <name type="scientific">Gaoshiqia sediminis</name>
    <dbReference type="NCBI Taxonomy" id="2986998"/>
    <lineage>
        <taxon>Bacteria</taxon>
        <taxon>Pseudomonadati</taxon>
        <taxon>Bacteroidota</taxon>
        <taxon>Bacteroidia</taxon>
        <taxon>Marinilabiliales</taxon>
        <taxon>Prolixibacteraceae</taxon>
        <taxon>Gaoshiqia</taxon>
    </lineage>
</organism>
<feature type="chain" id="PRO_5041299591" evidence="8">
    <location>
        <begin position="24"/>
        <end position="383"/>
    </location>
</feature>
<evidence type="ECO:0000256" key="6">
    <source>
        <dbReference type="ARBA" id="ARBA00023326"/>
    </source>
</evidence>
<keyword evidence="6" id="KW-0624">Polysaccharide degradation</keyword>
<evidence type="ECO:0000256" key="1">
    <source>
        <dbReference type="ARBA" id="ARBA00005641"/>
    </source>
</evidence>
<dbReference type="PANTHER" id="PTHR31297:SF41">
    <property type="entry name" value="ENDOGLUCANASE, PUTATIVE (AFU_ORTHOLOGUE AFUA_5G01830)-RELATED"/>
    <property type="match status" value="1"/>
</dbReference>
<evidence type="ECO:0000313" key="11">
    <source>
        <dbReference type="Proteomes" id="UP001163821"/>
    </source>
</evidence>
<dbReference type="AlphaFoldDB" id="A0AA42C8C0"/>